<evidence type="ECO:0008006" key="6">
    <source>
        <dbReference type="Google" id="ProtNLM"/>
    </source>
</evidence>
<dbReference type="AlphaFoldDB" id="A0A1I5RZP7"/>
<reference evidence="5" key="1">
    <citation type="submission" date="2016-10" db="EMBL/GenBank/DDBJ databases">
        <authorList>
            <person name="Varghese N."/>
            <person name="Submissions S."/>
        </authorList>
    </citation>
    <scope>NUCLEOTIDE SEQUENCE [LARGE SCALE GENOMIC DNA]</scope>
    <source>
        <strain evidence="5">P18</strain>
    </source>
</reference>
<dbReference type="Gene3D" id="3.50.90.10">
    <property type="entry name" value="YerB-like"/>
    <property type="match status" value="1"/>
</dbReference>
<dbReference type="OrthoDB" id="9779102at2"/>
<dbReference type="Pfam" id="PF11258">
    <property type="entry name" value="DUF3048"/>
    <property type="match status" value="1"/>
</dbReference>
<evidence type="ECO:0000313" key="5">
    <source>
        <dbReference type="Proteomes" id="UP000182624"/>
    </source>
</evidence>
<gene>
    <name evidence="4" type="ORF">SAMN04487928_10547</name>
</gene>
<dbReference type="EMBL" id="FOXO01000005">
    <property type="protein sequence ID" value="SFP63940.1"/>
    <property type="molecule type" value="Genomic_DNA"/>
</dbReference>
<organism evidence="4 5">
    <name type="scientific">Butyrivibrio proteoclasticus</name>
    <dbReference type="NCBI Taxonomy" id="43305"/>
    <lineage>
        <taxon>Bacteria</taxon>
        <taxon>Bacillati</taxon>
        <taxon>Bacillota</taxon>
        <taxon>Clostridia</taxon>
        <taxon>Lachnospirales</taxon>
        <taxon>Lachnospiraceae</taxon>
        <taxon>Butyrivibrio</taxon>
    </lineage>
</organism>
<dbReference type="InterPro" id="IPR035328">
    <property type="entry name" value="DUF3048_C"/>
</dbReference>
<keyword evidence="1" id="KW-0732">Signal</keyword>
<dbReference type="SUPFAM" id="SSF159774">
    <property type="entry name" value="YerB-like"/>
    <property type="match status" value="1"/>
</dbReference>
<feature type="chain" id="PRO_5010289634" description="DUF3048 domain-containing protein" evidence="1">
    <location>
        <begin position="26"/>
        <end position="328"/>
    </location>
</feature>
<protein>
    <recommendedName>
        <fullName evidence="6">DUF3048 domain-containing protein</fullName>
    </recommendedName>
</protein>
<sequence length="328" mass="36463">MKFKSVVAVFAGIIGALTLSTTVYAGTSELTGLEVDDAIAGQRPVAIMVDNEKKALSHYGTAEADVVYEMMNSTANGRITRLMCLYKDWANLQQTGSIRSTRTTNIMIADEYNAVLIHDGGPFYIKSYLTKPYAEHISGGFSRIKNGKPTEYTEYVFGSELVDRFAKSGLSTTYNMQMERGTHFLFNEADTELPSDVVAGTVDMSGVFAHNKSQLVFNPETRTYDYYEYGALHQDAEDGQAMTFKNVILQNVSFKQLDKNGYLTYNVIGSDKGYYITNGKVIPIMWSKASETGMTHYYSSDGQELSINKGKTYIGLIPSDSWDKLVLQ</sequence>
<feature type="signal peptide" evidence="1">
    <location>
        <begin position="1"/>
        <end position="25"/>
    </location>
</feature>
<proteinExistence type="predicted"/>
<evidence type="ECO:0000259" key="2">
    <source>
        <dbReference type="Pfam" id="PF11258"/>
    </source>
</evidence>
<dbReference type="InterPro" id="IPR023158">
    <property type="entry name" value="YerB-like_sf"/>
</dbReference>
<evidence type="ECO:0000313" key="4">
    <source>
        <dbReference type="EMBL" id="SFP63940.1"/>
    </source>
</evidence>
<evidence type="ECO:0000256" key="1">
    <source>
        <dbReference type="SAM" id="SignalP"/>
    </source>
</evidence>
<feature type="domain" description="DUF3048" evidence="3">
    <location>
        <begin position="208"/>
        <end position="314"/>
    </location>
</feature>
<name>A0A1I5RZP7_9FIRM</name>
<feature type="domain" description="DUF3048" evidence="2">
    <location>
        <begin position="30"/>
        <end position="169"/>
    </location>
</feature>
<dbReference type="RefSeq" id="WP_074884940.1">
    <property type="nucleotide sequence ID" value="NZ_FOXO01000005.1"/>
</dbReference>
<dbReference type="InterPro" id="IPR021416">
    <property type="entry name" value="DUF3048_N"/>
</dbReference>
<keyword evidence="5" id="KW-1185">Reference proteome</keyword>
<accession>A0A1I5RZP7</accession>
<evidence type="ECO:0000259" key="3">
    <source>
        <dbReference type="Pfam" id="PF17479"/>
    </source>
</evidence>
<dbReference type="Proteomes" id="UP000182624">
    <property type="component" value="Unassembled WGS sequence"/>
</dbReference>
<dbReference type="Pfam" id="PF17479">
    <property type="entry name" value="DUF3048_C"/>
    <property type="match status" value="1"/>
</dbReference>